<protein>
    <submittedName>
        <fullName evidence="9">Retrovirus-related Pol polyprotein from transposon.6</fullName>
    </submittedName>
</protein>
<keyword evidence="4" id="KW-0540">Nuclease</keyword>
<keyword evidence="7" id="KW-0695">RNA-directed DNA polymerase</keyword>
<evidence type="ECO:0000256" key="6">
    <source>
        <dbReference type="ARBA" id="ARBA00022801"/>
    </source>
</evidence>
<reference evidence="9" key="2">
    <citation type="journal article" date="2024" name="Plant">
        <title>Genomic evolution and insights into agronomic trait innovations of Sesamum species.</title>
        <authorList>
            <person name="Miao H."/>
            <person name="Wang L."/>
            <person name="Qu L."/>
            <person name="Liu H."/>
            <person name="Sun Y."/>
            <person name="Le M."/>
            <person name="Wang Q."/>
            <person name="Wei S."/>
            <person name="Zheng Y."/>
            <person name="Lin W."/>
            <person name="Duan Y."/>
            <person name="Cao H."/>
            <person name="Xiong S."/>
            <person name="Wang X."/>
            <person name="Wei L."/>
            <person name="Li C."/>
            <person name="Ma Q."/>
            <person name="Ju M."/>
            <person name="Zhao R."/>
            <person name="Li G."/>
            <person name="Mu C."/>
            <person name="Tian Q."/>
            <person name="Mei H."/>
            <person name="Zhang T."/>
            <person name="Gao T."/>
            <person name="Zhang H."/>
        </authorList>
    </citation>
    <scope>NUCLEOTIDE SEQUENCE</scope>
    <source>
        <strain evidence="9">KEN8</strain>
    </source>
</reference>
<dbReference type="InterPro" id="IPR043502">
    <property type="entry name" value="DNA/RNA_pol_sf"/>
</dbReference>
<keyword evidence="5" id="KW-0255">Endonuclease</keyword>
<dbReference type="FunFam" id="3.10.10.10:FF:000007">
    <property type="entry name" value="Retrovirus-related Pol polyprotein from transposon 17.6-like Protein"/>
    <property type="match status" value="1"/>
</dbReference>
<dbReference type="GO" id="GO:0008233">
    <property type="term" value="F:peptidase activity"/>
    <property type="evidence" value="ECO:0007669"/>
    <property type="project" value="UniProtKB-KW"/>
</dbReference>
<dbReference type="Pfam" id="PF00078">
    <property type="entry name" value="RVT_1"/>
    <property type="match status" value="1"/>
</dbReference>
<dbReference type="CDD" id="cd01647">
    <property type="entry name" value="RT_LTR"/>
    <property type="match status" value="1"/>
</dbReference>
<name>A0AAW2PQN9_9LAMI</name>
<organism evidence="9">
    <name type="scientific">Sesamum calycinum</name>
    <dbReference type="NCBI Taxonomy" id="2727403"/>
    <lineage>
        <taxon>Eukaryota</taxon>
        <taxon>Viridiplantae</taxon>
        <taxon>Streptophyta</taxon>
        <taxon>Embryophyta</taxon>
        <taxon>Tracheophyta</taxon>
        <taxon>Spermatophyta</taxon>
        <taxon>Magnoliopsida</taxon>
        <taxon>eudicotyledons</taxon>
        <taxon>Gunneridae</taxon>
        <taxon>Pentapetalae</taxon>
        <taxon>asterids</taxon>
        <taxon>lamiids</taxon>
        <taxon>Lamiales</taxon>
        <taxon>Pedaliaceae</taxon>
        <taxon>Sesamum</taxon>
    </lineage>
</organism>
<dbReference type="InterPro" id="IPR000477">
    <property type="entry name" value="RT_dom"/>
</dbReference>
<dbReference type="InterPro" id="IPR043128">
    <property type="entry name" value="Rev_trsase/Diguanyl_cyclase"/>
</dbReference>
<dbReference type="SUPFAM" id="SSF56672">
    <property type="entry name" value="DNA/RNA polymerases"/>
    <property type="match status" value="1"/>
</dbReference>
<feature type="domain" description="Reverse transcriptase" evidence="8">
    <location>
        <begin position="189"/>
        <end position="338"/>
    </location>
</feature>
<evidence type="ECO:0000313" key="9">
    <source>
        <dbReference type="EMBL" id="KAL0358177.1"/>
    </source>
</evidence>
<evidence type="ECO:0000256" key="2">
    <source>
        <dbReference type="ARBA" id="ARBA00022679"/>
    </source>
</evidence>
<keyword evidence="1" id="KW-0645">Protease</keyword>
<dbReference type="GO" id="GO:0004519">
    <property type="term" value="F:endonuclease activity"/>
    <property type="evidence" value="ECO:0007669"/>
    <property type="project" value="UniProtKB-KW"/>
</dbReference>
<comment type="caution">
    <text evidence="9">The sequence shown here is derived from an EMBL/GenBank/DDBJ whole genome shotgun (WGS) entry which is preliminary data.</text>
</comment>
<accession>A0AAW2PQN9</accession>
<dbReference type="Gene3D" id="3.30.70.270">
    <property type="match status" value="1"/>
</dbReference>
<reference evidence="9" key="1">
    <citation type="submission" date="2020-06" db="EMBL/GenBank/DDBJ databases">
        <authorList>
            <person name="Li T."/>
            <person name="Hu X."/>
            <person name="Zhang T."/>
            <person name="Song X."/>
            <person name="Zhang H."/>
            <person name="Dai N."/>
            <person name="Sheng W."/>
            <person name="Hou X."/>
            <person name="Wei L."/>
        </authorList>
    </citation>
    <scope>NUCLEOTIDE SEQUENCE</scope>
    <source>
        <strain evidence="9">KEN8</strain>
        <tissue evidence="9">Leaf</tissue>
    </source>
</reference>
<evidence type="ECO:0000259" key="8">
    <source>
        <dbReference type="Pfam" id="PF00078"/>
    </source>
</evidence>
<sequence length="349" mass="39253">MEEGVAEEKKKGEEKRKLAYTVGESSRLIKRGIGRSFSVGGGNFSRDGSAFRGSNGLRFSGPMGFNRGGVRPEGPQVKAVLGVVAEELIEAEAGAGAGALVTEMVTTLLVRVVPVYVISTIEARRLILEGCEAYLAHVINAEKVNLTLEEIPVVRDFPKVFPDDLSGLPPNRKVDFTIETISRVAPISITPNRMAPVELQELKKQIKELLEKRPTKGSYNIFKIDLRSGYWQLRIVEKDIPKTAFRTRYCHYEFLVMPFGLTNAPAVFIALMNRTFHENLDKFIIVFIDDILVYLRSMEEHEQHLRIVLQVLKEKELYAKLSKCEFWINQVIFLGHMISGDGLCPTLQK</sequence>
<dbReference type="InterPro" id="IPR053134">
    <property type="entry name" value="RNA-dir_DNA_polymerase"/>
</dbReference>
<evidence type="ECO:0000256" key="4">
    <source>
        <dbReference type="ARBA" id="ARBA00022722"/>
    </source>
</evidence>
<dbReference type="EMBL" id="JACGWM010000008">
    <property type="protein sequence ID" value="KAL0358177.1"/>
    <property type="molecule type" value="Genomic_DNA"/>
</dbReference>
<dbReference type="GO" id="GO:0006508">
    <property type="term" value="P:proteolysis"/>
    <property type="evidence" value="ECO:0007669"/>
    <property type="project" value="UniProtKB-KW"/>
</dbReference>
<evidence type="ECO:0000256" key="3">
    <source>
        <dbReference type="ARBA" id="ARBA00022695"/>
    </source>
</evidence>
<dbReference type="PANTHER" id="PTHR24559">
    <property type="entry name" value="TRANSPOSON TY3-I GAG-POL POLYPROTEIN"/>
    <property type="match status" value="1"/>
</dbReference>
<evidence type="ECO:0000256" key="5">
    <source>
        <dbReference type="ARBA" id="ARBA00022759"/>
    </source>
</evidence>
<proteinExistence type="predicted"/>
<dbReference type="Gene3D" id="3.10.10.10">
    <property type="entry name" value="HIV Type 1 Reverse Transcriptase, subunit A, domain 1"/>
    <property type="match status" value="1"/>
</dbReference>
<dbReference type="GO" id="GO:0003964">
    <property type="term" value="F:RNA-directed DNA polymerase activity"/>
    <property type="evidence" value="ECO:0007669"/>
    <property type="project" value="UniProtKB-KW"/>
</dbReference>
<dbReference type="FunFam" id="3.30.70.270:FF:000003">
    <property type="entry name" value="Transposon Ty3-G Gag-Pol polyprotein"/>
    <property type="match status" value="1"/>
</dbReference>
<gene>
    <name evidence="9" type="ORF">Scaly_1503400</name>
</gene>
<dbReference type="PANTHER" id="PTHR24559:SF444">
    <property type="entry name" value="REVERSE TRANSCRIPTASE DOMAIN-CONTAINING PROTEIN"/>
    <property type="match status" value="1"/>
</dbReference>
<keyword evidence="3" id="KW-0548">Nucleotidyltransferase</keyword>
<keyword evidence="2" id="KW-0808">Transferase</keyword>
<keyword evidence="6" id="KW-0378">Hydrolase</keyword>
<dbReference type="AlphaFoldDB" id="A0AAW2PQN9"/>
<evidence type="ECO:0000256" key="7">
    <source>
        <dbReference type="ARBA" id="ARBA00022918"/>
    </source>
</evidence>
<evidence type="ECO:0000256" key="1">
    <source>
        <dbReference type="ARBA" id="ARBA00022670"/>
    </source>
</evidence>